<evidence type="ECO:0000313" key="1">
    <source>
        <dbReference type="EMBL" id="KRH93733.1"/>
    </source>
</evidence>
<protein>
    <submittedName>
        <fullName evidence="1">Putative WD40/YVTN repeat-like-containing domain, WD40 repeat-like-containing domain protein</fullName>
    </submittedName>
</protein>
<reference evidence="1 2" key="1">
    <citation type="submission" date="2015-07" db="EMBL/GenBank/DDBJ databases">
        <title>The genome of Pseudoloma neurophilia, a relevant intracellular parasite of the zebrafish.</title>
        <authorList>
            <person name="Ndikumana S."/>
            <person name="Pelin A."/>
            <person name="Sanders J."/>
            <person name="Corradi N."/>
        </authorList>
    </citation>
    <scope>NUCLEOTIDE SEQUENCE [LARGE SCALE GENOMIC DNA]</scope>
    <source>
        <strain evidence="1 2">MK1</strain>
    </source>
</reference>
<comment type="caution">
    <text evidence="1">The sequence shown here is derived from an EMBL/GenBank/DDBJ whole genome shotgun (WGS) entry which is preliminary data.</text>
</comment>
<gene>
    <name evidence="1" type="ORF">M153_6170003859</name>
</gene>
<accession>A0A0R0M0Q7</accession>
<evidence type="ECO:0000313" key="2">
    <source>
        <dbReference type="Proteomes" id="UP000051530"/>
    </source>
</evidence>
<sequence>MTTDEPQSENEFKSEIYSISAQNDIMIYGGNSEQLFIHIAGQIFCVDLMFTDSISYCKLVQNYHKKMFYVVSYDGKIKLCHIVTEFDEISKMRISQNNGSSNQTENNLNNELILDKIAPISIFVRDLANLDSDISTCTLKNDILAVGCFDGSICIFSSEKGDFYTVQGTDQEILQVEICNQYILACTEREFMVFQGHFMIFRCENEFITGFKVSGRNIYLSTDKNVILYWFCQNSEFKQPQIDQKDFSQFLNTFERNDFRPNENLIQKKYEYHISNVENMVIIDETLIFAGSTLKMLTKNSEFSPNITDIVNIRAFGNILIMTTRDCSIYIGDYRSSFFTKRTSASFVYDFTVKDDELCLACACGIQIFKILNKITQNGTEYDLEEINDTNQ</sequence>
<keyword evidence="2" id="KW-1185">Reference proteome</keyword>
<dbReference type="InterPro" id="IPR015943">
    <property type="entry name" value="WD40/YVTN_repeat-like_dom_sf"/>
</dbReference>
<proteinExistence type="predicted"/>
<dbReference type="VEuPathDB" id="MicrosporidiaDB:M153_6170003859"/>
<dbReference type="AlphaFoldDB" id="A0A0R0M0Q7"/>
<dbReference type="SUPFAM" id="SSF50978">
    <property type="entry name" value="WD40 repeat-like"/>
    <property type="match status" value="1"/>
</dbReference>
<dbReference type="InterPro" id="IPR036322">
    <property type="entry name" value="WD40_repeat_dom_sf"/>
</dbReference>
<dbReference type="EMBL" id="LGUB01000234">
    <property type="protein sequence ID" value="KRH93733.1"/>
    <property type="molecule type" value="Genomic_DNA"/>
</dbReference>
<dbReference type="Gene3D" id="2.130.10.10">
    <property type="entry name" value="YVTN repeat-like/Quinoprotein amine dehydrogenase"/>
    <property type="match status" value="1"/>
</dbReference>
<name>A0A0R0M0Q7_9MICR</name>
<organism evidence="1 2">
    <name type="scientific">Pseudoloma neurophilia</name>
    <dbReference type="NCBI Taxonomy" id="146866"/>
    <lineage>
        <taxon>Eukaryota</taxon>
        <taxon>Fungi</taxon>
        <taxon>Fungi incertae sedis</taxon>
        <taxon>Microsporidia</taxon>
        <taxon>Pseudoloma</taxon>
    </lineage>
</organism>
<dbReference type="Proteomes" id="UP000051530">
    <property type="component" value="Unassembled WGS sequence"/>
</dbReference>